<accession>A0ABW2BJN9</accession>
<evidence type="ECO:0008006" key="3">
    <source>
        <dbReference type="Google" id="ProtNLM"/>
    </source>
</evidence>
<evidence type="ECO:0000313" key="1">
    <source>
        <dbReference type="EMBL" id="MFC6790629.1"/>
    </source>
</evidence>
<comment type="caution">
    <text evidence="1">The sequence shown here is derived from an EMBL/GenBank/DDBJ whole genome shotgun (WGS) entry which is preliminary data.</text>
</comment>
<dbReference type="RefSeq" id="WP_378970636.1">
    <property type="nucleotide sequence ID" value="NZ_JBHSWN010000001.1"/>
</dbReference>
<proteinExistence type="predicted"/>
<name>A0ABW2BJN9_9HYPH</name>
<evidence type="ECO:0000313" key="2">
    <source>
        <dbReference type="Proteomes" id="UP001596292"/>
    </source>
</evidence>
<organism evidence="1 2">
    <name type="scientific">Methylobacterium komagatae</name>
    <dbReference type="NCBI Taxonomy" id="374425"/>
    <lineage>
        <taxon>Bacteria</taxon>
        <taxon>Pseudomonadati</taxon>
        <taxon>Pseudomonadota</taxon>
        <taxon>Alphaproteobacteria</taxon>
        <taxon>Hyphomicrobiales</taxon>
        <taxon>Methylobacteriaceae</taxon>
        <taxon>Methylobacterium</taxon>
    </lineage>
</organism>
<sequence length="73" mass="7607">MCNACAFYCCASDEFEGCGCDHCYDSACRDDAADDIDFGDTMPGDDEDDGGVLMPLAACGCAPARGFRCEAVA</sequence>
<protein>
    <recommendedName>
        <fullName evidence="3">Metallothionein</fullName>
    </recommendedName>
</protein>
<keyword evidence="2" id="KW-1185">Reference proteome</keyword>
<dbReference type="Proteomes" id="UP001596292">
    <property type="component" value="Unassembled WGS sequence"/>
</dbReference>
<dbReference type="EMBL" id="JBHSWN010000001">
    <property type="protein sequence ID" value="MFC6790629.1"/>
    <property type="molecule type" value="Genomic_DNA"/>
</dbReference>
<reference evidence="2" key="1">
    <citation type="journal article" date="2019" name="Int. J. Syst. Evol. Microbiol.">
        <title>The Global Catalogue of Microorganisms (GCM) 10K type strain sequencing project: providing services to taxonomists for standard genome sequencing and annotation.</title>
        <authorList>
            <consortium name="The Broad Institute Genomics Platform"/>
            <consortium name="The Broad Institute Genome Sequencing Center for Infectious Disease"/>
            <person name="Wu L."/>
            <person name="Ma J."/>
        </authorList>
    </citation>
    <scope>NUCLEOTIDE SEQUENCE [LARGE SCALE GENOMIC DNA]</scope>
    <source>
        <strain evidence="2">CCUG 48316</strain>
    </source>
</reference>
<gene>
    <name evidence="1" type="ORF">ACFQE0_14030</name>
</gene>